<evidence type="ECO:0000256" key="3">
    <source>
        <dbReference type="ARBA" id="ARBA00022723"/>
    </source>
</evidence>
<dbReference type="OrthoDB" id="9797132at2"/>
<dbReference type="Proteomes" id="UP000198828">
    <property type="component" value="Unassembled WGS sequence"/>
</dbReference>
<dbReference type="GO" id="GO:0005737">
    <property type="term" value="C:cytoplasm"/>
    <property type="evidence" value="ECO:0007669"/>
    <property type="project" value="UniProtKB-SubCell"/>
</dbReference>
<keyword evidence="3" id="KW-0479">Metal-binding</keyword>
<keyword evidence="4" id="KW-0408">Iron</keyword>
<keyword evidence="8" id="KW-1185">Reference proteome</keyword>
<evidence type="ECO:0000259" key="6">
    <source>
        <dbReference type="Pfam" id="PF01814"/>
    </source>
</evidence>
<dbReference type="Pfam" id="PF01814">
    <property type="entry name" value="Hemerythrin"/>
    <property type="match status" value="1"/>
</dbReference>
<protein>
    <submittedName>
        <fullName evidence="7">Iron-sulfur cluster repair di-iron protein</fullName>
    </submittedName>
</protein>
<reference evidence="7 8" key="1">
    <citation type="submission" date="2016-10" db="EMBL/GenBank/DDBJ databases">
        <authorList>
            <person name="de Groot N.N."/>
        </authorList>
    </citation>
    <scope>NUCLEOTIDE SEQUENCE [LARGE SCALE GENOMIC DNA]</scope>
    <source>
        <strain evidence="7 8">DSM 23310</strain>
    </source>
</reference>
<dbReference type="AlphaFoldDB" id="A0A1H3A4G4"/>
<dbReference type="RefSeq" id="WP_159428671.1">
    <property type="nucleotide sequence ID" value="NZ_FNNG01000008.1"/>
</dbReference>
<evidence type="ECO:0000256" key="1">
    <source>
        <dbReference type="ARBA" id="ARBA00004496"/>
    </source>
</evidence>
<evidence type="ECO:0000256" key="2">
    <source>
        <dbReference type="ARBA" id="ARBA00022490"/>
    </source>
</evidence>
<evidence type="ECO:0000256" key="4">
    <source>
        <dbReference type="ARBA" id="ARBA00023004"/>
    </source>
</evidence>
<evidence type="ECO:0000313" key="8">
    <source>
        <dbReference type="Proteomes" id="UP000198828"/>
    </source>
</evidence>
<dbReference type="InterPro" id="IPR012312">
    <property type="entry name" value="Hemerythrin-like"/>
</dbReference>
<evidence type="ECO:0000313" key="7">
    <source>
        <dbReference type="EMBL" id="SDX24652.1"/>
    </source>
</evidence>
<organism evidence="7 8">
    <name type="scientific">Tepidimicrobium xylanilyticum</name>
    <dbReference type="NCBI Taxonomy" id="1123352"/>
    <lineage>
        <taxon>Bacteria</taxon>
        <taxon>Bacillati</taxon>
        <taxon>Bacillota</taxon>
        <taxon>Tissierellia</taxon>
        <taxon>Tissierellales</taxon>
        <taxon>Tepidimicrobiaceae</taxon>
        <taxon>Tepidimicrobium</taxon>
    </lineage>
</organism>
<dbReference type="EMBL" id="FNNG01000008">
    <property type="protein sequence ID" value="SDX24652.1"/>
    <property type="molecule type" value="Genomic_DNA"/>
</dbReference>
<proteinExistence type="predicted"/>
<keyword evidence="2" id="KW-0963">Cytoplasm</keyword>
<accession>A0A1H3A4G4</accession>
<dbReference type="InterPro" id="IPR019903">
    <property type="entry name" value="RIC_family"/>
</dbReference>
<feature type="coiled-coil region" evidence="5">
    <location>
        <begin position="90"/>
        <end position="124"/>
    </location>
</feature>
<dbReference type="PANTHER" id="PTHR36438">
    <property type="entry name" value="IRON-SULFUR CLUSTER REPAIR PROTEIN YTFE"/>
    <property type="match status" value="1"/>
</dbReference>
<dbReference type="PANTHER" id="PTHR36438:SF1">
    <property type="entry name" value="IRON-SULFUR CLUSTER REPAIR PROTEIN YTFE"/>
    <property type="match status" value="1"/>
</dbReference>
<evidence type="ECO:0000256" key="5">
    <source>
        <dbReference type="SAM" id="Coils"/>
    </source>
</evidence>
<dbReference type="Gene3D" id="1.20.120.520">
    <property type="entry name" value="nmb1532 protein domain like"/>
    <property type="match status" value="1"/>
</dbReference>
<keyword evidence="5" id="KW-0175">Coiled coil</keyword>
<name>A0A1H3A4G4_9FIRM</name>
<gene>
    <name evidence="7" type="ORF">SAMN05660923_01985</name>
</gene>
<dbReference type="GO" id="GO:0046872">
    <property type="term" value="F:metal ion binding"/>
    <property type="evidence" value="ECO:0007669"/>
    <property type="project" value="UniProtKB-KW"/>
</dbReference>
<sequence length="166" mass="19908">MENKINGWKNQSTTKIINSLTDNYHEYFRNIMKELTTLTTTILRVHGRTHRELSKVHRFFSIIQINLIQRMIKEKGNIFPLIKIYDKRPRQDLLEEILKEKELLESEEDNIKELFNKLSKVTNGYCPPEDGCATYNRTYENLKELESKVLEYLKIENEILYPRLEK</sequence>
<comment type="subcellular location">
    <subcellularLocation>
        <location evidence="1">Cytoplasm</location>
    </subcellularLocation>
</comment>
<feature type="domain" description="Hemerythrin-like" evidence="6">
    <location>
        <begin position="21"/>
        <end position="164"/>
    </location>
</feature>